<evidence type="ECO:0000256" key="3">
    <source>
        <dbReference type="SAM" id="Phobius"/>
    </source>
</evidence>
<proteinExistence type="predicted"/>
<accession>A0A7S1Y2U7</accession>
<feature type="transmembrane region" description="Helical" evidence="3">
    <location>
        <begin position="267"/>
        <end position="287"/>
    </location>
</feature>
<keyword evidence="3" id="KW-1133">Transmembrane helix</keyword>
<dbReference type="SUPFAM" id="SSF53850">
    <property type="entry name" value="Periplasmic binding protein-like II"/>
    <property type="match status" value="1"/>
</dbReference>
<evidence type="ECO:0000256" key="2">
    <source>
        <dbReference type="SAM" id="MobiDB-lite"/>
    </source>
</evidence>
<dbReference type="PANTHER" id="PTHR42996">
    <property type="entry name" value="PHOSPHATE-BINDING PROTEIN PSTS"/>
    <property type="match status" value="1"/>
</dbReference>
<dbReference type="AlphaFoldDB" id="A0A7S1Y2U7"/>
<dbReference type="PANTHER" id="PTHR42996:SF1">
    <property type="entry name" value="PHOSPHATE-BINDING PROTEIN PSTS"/>
    <property type="match status" value="1"/>
</dbReference>
<dbReference type="EMBL" id="HBGK01004473">
    <property type="protein sequence ID" value="CAD9273438.1"/>
    <property type="molecule type" value="Transcribed_RNA"/>
</dbReference>
<evidence type="ECO:0008006" key="5">
    <source>
        <dbReference type="Google" id="ProtNLM"/>
    </source>
</evidence>
<organism evidence="4">
    <name type="scientific">Grammatophora oceanica</name>
    <dbReference type="NCBI Taxonomy" id="210454"/>
    <lineage>
        <taxon>Eukaryota</taxon>
        <taxon>Sar</taxon>
        <taxon>Stramenopiles</taxon>
        <taxon>Ochrophyta</taxon>
        <taxon>Bacillariophyta</taxon>
        <taxon>Fragilariophyceae</taxon>
        <taxon>Fragilariophycidae</taxon>
        <taxon>Rhabdonematales</taxon>
        <taxon>Grammatophoraceae</taxon>
        <taxon>Grammatophora</taxon>
    </lineage>
</organism>
<name>A0A7S1Y2U7_9STRA</name>
<keyword evidence="3" id="KW-0472">Membrane</keyword>
<dbReference type="InterPro" id="IPR050962">
    <property type="entry name" value="Phosphate-bind_PstS"/>
</dbReference>
<keyword evidence="3" id="KW-0812">Transmembrane</keyword>
<feature type="coiled-coil region" evidence="1">
    <location>
        <begin position="206"/>
        <end position="233"/>
    </location>
</feature>
<protein>
    <recommendedName>
        <fullName evidence="5">PBP domain-containing protein</fullName>
    </recommendedName>
</protein>
<sequence>MTNCIRDNEGTIGYIDAGHGHSENLVEIELKNADGNFLSSKKAAANGGIGAAANVVANKSPDSDFGSVDLLNAAGEFTWPIVAMSYVYVRKDLSYLETPAEQGLLIAFLEALFNPAYINQCTSLFGFTPVPNNIRTDISLAGIAMLEKNTTAAPIFTFENETTPIGGQGAYVISEKRRSYSEYERSTLTKSVGSVQETLLDAGASLQDVVEMVEDLQQELEIAQSQVVDLTSQVNALKGGSSGSGSGESFVEVTSNFGSKEETQLKAALAMSAVSLILIVIGGIIMFSKNSGGGGTQDTAKGSFQNGQMESA</sequence>
<keyword evidence="1" id="KW-0175">Coiled coil</keyword>
<gene>
    <name evidence="4" type="ORF">GOCE00092_LOCUS2346</name>
</gene>
<evidence type="ECO:0000313" key="4">
    <source>
        <dbReference type="EMBL" id="CAD9273438.1"/>
    </source>
</evidence>
<feature type="region of interest" description="Disordered" evidence="2">
    <location>
        <begin position="291"/>
        <end position="312"/>
    </location>
</feature>
<feature type="compositionally biased region" description="Polar residues" evidence="2">
    <location>
        <begin position="297"/>
        <end position="312"/>
    </location>
</feature>
<dbReference type="Gene3D" id="3.40.190.10">
    <property type="entry name" value="Periplasmic binding protein-like II"/>
    <property type="match status" value="1"/>
</dbReference>
<evidence type="ECO:0000256" key="1">
    <source>
        <dbReference type="SAM" id="Coils"/>
    </source>
</evidence>
<reference evidence="4" key="1">
    <citation type="submission" date="2021-01" db="EMBL/GenBank/DDBJ databases">
        <authorList>
            <person name="Corre E."/>
            <person name="Pelletier E."/>
            <person name="Niang G."/>
            <person name="Scheremetjew M."/>
            <person name="Finn R."/>
            <person name="Kale V."/>
            <person name="Holt S."/>
            <person name="Cochrane G."/>
            <person name="Meng A."/>
            <person name="Brown T."/>
            <person name="Cohen L."/>
        </authorList>
    </citation>
    <scope>NUCLEOTIDE SEQUENCE</scope>
    <source>
        <strain evidence="4">CCMP 410</strain>
    </source>
</reference>